<dbReference type="STRING" id="426701.SAMN04488098_11002"/>
<dbReference type="InterPro" id="IPR002347">
    <property type="entry name" value="SDR_fam"/>
</dbReference>
<keyword evidence="5" id="KW-1185">Reference proteome</keyword>
<evidence type="ECO:0000313" key="5">
    <source>
        <dbReference type="Proteomes" id="UP000199433"/>
    </source>
</evidence>
<evidence type="ECO:0000256" key="1">
    <source>
        <dbReference type="ARBA" id="ARBA00006484"/>
    </source>
</evidence>
<dbReference type="InterPro" id="IPR036291">
    <property type="entry name" value="NAD(P)-bd_dom_sf"/>
</dbReference>
<dbReference type="InterPro" id="IPR020904">
    <property type="entry name" value="Sc_DH/Rdtase_CS"/>
</dbReference>
<name>A0A1G9G7Y9_9LACT</name>
<dbReference type="OrthoDB" id="9793345at2"/>
<keyword evidence="2" id="KW-0560">Oxidoreductase</keyword>
<comment type="similarity">
    <text evidence="1 3">Belongs to the short-chain dehydrogenases/reductases (SDR) family.</text>
</comment>
<dbReference type="Proteomes" id="UP000199433">
    <property type="component" value="Unassembled WGS sequence"/>
</dbReference>
<dbReference type="PROSITE" id="PS00061">
    <property type="entry name" value="ADH_SHORT"/>
    <property type="match status" value="1"/>
</dbReference>
<dbReference type="PRINTS" id="PR00081">
    <property type="entry name" value="GDHRDH"/>
</dbReference>
<evidence type="ECO:0008006" key="6">
    <source>
        <dbReference type="Google" id="ProtNLM"/>
    </source>
</evidence>
<evidence type="ECO:0000256" key="2">
    <source>
        <dbReference type="ARBA" id="ARBA00023002"/>
    </source>
</evidence>
<dbReference type="Pfam" id="PF00106">
    <property type="entry name" value="adh_short"/>
    <property type="match status" value="1"/>
</dbReference>
<dbReference type="AlphaFoldDB" id="A0A1G9G7Y9"/>
<organism evidence="4 5">
    <name type="scientific">Alkalibacterium thalassium</name>
    <dbReference type="NCBI Taxonomy" id="426701"/>
    <lineage>
        <taxon>Bacteria</taxon>
        <taxon>Bacillati</taxon>
        <taxon>Bacillota</taxon>
        <taxon>Bacilli</taxon>
        <taxon>Lactobacillales</taxon>
        <taxon>Carnobacteriaceae</taxon>
        <taxon>Alkalibacterium</taxon>
    </lineage>
</organism>
<dbReference type="PANTHER" id="PTHR44196">
    <property type="entry name" value="DEHYDROGENASE/REDUCTASE SDR FAMILY MEMBER 7B"/>
    <property type="match status" value="1"/>
</dbReference>
<dbReference type="PIRSF" id="PIRSF000126">
    <property type="entry name" value="11-beta-HSD1"/>
    <property type="match status" value="1"/>
</dbReference>
<dbReference type="SUPFAM" id="SSF51735">
    <property type="entry name" value="NAD(P)-binding Rossmann-fold domains"/>
    <property type="match status" value="1"/>
</dbReference>
<evidence type="ECO:0000313" key="4">
    <source>
        <dbReference type="EMBL" id="SDK96799.1"/>
    </source>
</evidence>
<dbReference type="GO" id="GO:0016616">
    <property type="term" value="F:oxidoreductase activity, acting on the CH-OH group of donors, NAD or NADP as acceptor"/>
    <property type="evidence" value="ECO:0007669"/>
    <property type="project" value="UniProtKB-ARBA"/>
</dbReference>
<dbReference type="FunFam" id="3.40.50.720:FF:000047">
    <property type="entry name" value="NADP-dependent L-serine/L-allo-threonine dehydrogenase"/>
    <property type="match status" value="1"/>
</dbReference>
<proteinExistence type="inferred from homology"/>
<dbReference type="EMBL" id="FNFK01000100">
    <property type="protein sequence ID" value="SDK96799.1"/>
    <property type="molecule type" value="Genomic_DNA"/>
</dbReference>
<dbReference type="GO" id="GO:0016020">
    <property type="term" value="C:membrane"/>
    <property type="evidence" value="ECO:0007669"/>
    <property type="project" value="TreeGrafter"/>
</dbReference>
<reference evidence="5" key="1">
    <citation type="submission" date="2016-10" db="EMBL/GenBank/DDBJ databases">
        <authorList>
            <person name="Varghese N."/>
            <person name="Submissions S."/>
        </authorList>
    </citation>
    <scope>NUCLEOTIDE SEQUENCE [LARGE SCALE GENOMIC DNA]</scope>
    <source>
        <strain evidence="5">DSM 19181</strain>
    </source>
</reference>
<sequence length="263" mass="29118">MDRVKDKVIWITGASSGIGEELAYQLAEKGAVLILSARRTDKLKQIKEDIRNKYGSQALVYPLDVADTDAVQRAVAHVTDKIGKIDVLINNAGFGHTETFLDYDFSRVENMFKVNVLGLMLMSQLVGKHMVQYQSGQIINVASIAGKVATPKSAVYSATKFAVIGFSNTLRLELKDHNIIVTTVNPGPVDTEFFDEFDPEGEYLKNVSTVVLPVDYVASKTIKAIGRQKREVNMPGLLNAASKVYTLFPKTGDRIVRTMFNRK</sequence>
<accession>A0A1G9G7Y9</accession>
<protein>
    <recommendedName>
        <fullName evidence="6">Short-chain dehydrogenase</fullName>
    </recommendedName>
</protein>
<dbReference type="PRINTS" id="PR00080">
    <property type="entry name" value="SDRFAMILY"/>
</dbReference>
<evidence type="ECO:0000256" key="3">
    <source>
        <dbReference type="RuleBase" id="RU000363"/>
    </source>
</evidence>
<dbReference type="RefSeq" id="WP_091269004.1">
    <property type="nucleotide sequence ID" value="NZ_FNFK01000100.1"/>
</dbReference>
<dbReference type="PANTHER" id="PTHR44196:SF1">
    <property type="entry name" value="DEHYDROGENASE_REDUCTASE SDR FAMILY MEMBER 7B"/>
    <property type="match status" value="1"/>
</dbReference>
<gene>
    <name evidence="4" type="ORF">SAMN04488098_11002</name>
</gene>
<dbReference type="Gene3D" id="3.40.50.720">
    <property type="entry name" value="NAD(P)-binding Rossmann-like Domain"/>
    <property type="match status" value="1"/>
</dbReference>